<evidence type="ECO:0000313" key="3">
    <source>
        <dbReference type="Proteomes" id="UP000032702"/>
    </source>
</evidence>
<feature type="region of interest" description="Disordered" evidence="1">
    <location>
        <begin position="1"/>
        <end position="95"/>
    </location>
</feature>
<evidence type="ECO:0000256" key="1">
    <source>
        <dbReference type="SAM" id="MobiDB-lite"/>
    </source>
</evidence>
<gene>
    <name evidence="2" type="ORF">STIAU_8276</name>
</gene>
<dbReference type="AlphaFoldDB" id="Q090Q3"/>
<proteinExistence type="predicted"/>
<organism evidence="2 3">
    <name type="scientific">Stigmatella aurantiaca (strain DW4/3-1)</name>
    <dbReference type="NCBI Taxonomy" id="378806"/>
    <lineage>
        <taxon>Bacteria</taxon>
        <taxon>Pseudomonadati</taxon>
        <taxon>Myxococcota</taxon>
        <taxon>Myxococcia</taxon>
        <taxon>Myxococcales</taxon>
        <taxon>Cystobacterineae</taxon>
        <taxon>Archangiaceae</taxon>
        <taxon>Stigmatella</taxon>
    </lineage>
</organism>
<accession>Q090Q3</accession>
<dbReference type="EMBL" id="AAMD01000061">
    <property type="protein sequence ID" value="EAU66199.1"/>
    <property type="molecule type" value="Genomic_DNA"/>
</dbReference>
<protein>
    <submittedName>
        <fullName evidence="2">Uncharacterized protein</fullName>
    </submittedName>
</protein>
<reference evidence="2 3" key="1">
    <citation type="submission" date="2006-04" db="EMBL/GenBank/DDBJ databases">
        <authorList>
            <person name="Nierman W.C."/>
        </authorList>
    </citation>
    <scope>NUCLEOTIDE SEQUENCE [LARGE SCALE GENOMIC DNA]</scope>
    <source>
        <strain evidence="2 3">DW4/3-1</strain>
    </source>
</reference>
<sequence length="154" mass="15308">MRGPTAWRGTRTPAPPAPGAAPARQGACQFPCSRPSCAPSSVRAGGAPSFPPAPPSVSGGCSSSPCQLPVGSPGKGGSCSSMPPRRATGASSASADAADVLGKDFGKLRGAQAPKGAADTMAISTARVSTLLTQVLGKWNFRPIPLVDALLRAE</sequence>
<feature type="compositionally biased region" description="Low complexity" evidence="1">
    <location>
        <begin position="1"/>
        <end position="12"/>
    </location>
</feature>
<feature type="compositionally biased region" description="Low complexity" evidence="1">
    <location>
        <begin position="56"/>
        <end position="66"/>
    </location>
</feature>
<dbReference type="Proteomes" id="UP000032702">
    <property type="component" value="Unassembled WGS sequence"/>
</dbReference>
<comment type="caution">
    <text evidence="2">The sequence shown here is derived from an EMBL/GenBank/DDBJ whole genome shotgun (WGS) entry which is preliminary data.</text>
</comment>
<name>Q090Q3_STIAD</name>
<evidence type="ECO:0000313" key="2">
    <source>
        <dbReference type="EMBL" id="EAU66199.1"/>
    </source>
</evidence>